<dbReference type="Pfam" id="PF16300">
    <property type="entry name" value="WD40_4"/>
    <property type="match status" value="1"/>
</dbReference>
<comment type="similarity">
    <text evidence="1 9">Belongs to the WD repeat coronin family.</text>
</comment>
<sequence length="631" mass="68385">MYSFVRASKYRHVFGQAYKRDECYENLKITNSAWDSNIISVNPKYFAVNWNAGGGGAFCVVPLSQNGRLDVRHPLFTGHSGQVLDTDFSPFNNDIIASGAEDGNVMVWKINEADLAVDRDDSAENIEPLCFNQPLLTLRGHEKKVGFVKFHKSAENVLASAGADQTVRLWDVEYGTEKSSVSGFNDTILSFDFNYDGSLIACPSRDKTLRIIDPRQGKIVNSGNSHLGIKGSRVVWLGNTGKLLTTGFNRMSHREVCVWDPANLSSPTITLDIDTSSGVLMPFYDEGSNMLYLAGKGDGNIRYYEFESDKLHYVSEYQSTEPQRGMGALTKTAVNLRKYELMRLYKVTSNNIVEPISFQAPRKGNSFLADIYPPNRGSIPAQTSAEYFSGQTKPPVLVDLESIFNGLPETVASPVIAQSKVASTPTPASPAATKQQPSATPTTTPAASVNSTNAKSKTSSLTNGSANLSEGASKLLAIAKLNNQDETDEEDIDDAFTDQKRSIPSKTLNISEASDPTPTPVAAPPAAEVAAPSPVPAVNSASNEQIANLAKELESMRILNSENQKELSKLSLLETKISGQILASSETSTTEISKLVSEISAIKLSQESLSNDMQASIAKLQLHVDETANSQ</sequence>
<dbReference type="InterPro" id="IPR015505">
    <property type="entry name" value="Coronin"/>
</dbReference>
<evidence type="ECO:0000256" key="5">
    <source>
        <dbReference type="ARBA" id="ARBA00023054"/>
    </source>
</evidence>
<feature type="repeat" description="WD" evidence="8">
    <location>
        <begin position="138"/>
        <end position="180"/>
    </location>
</feature>
<dbReference type="SMART" id="SM00320">
    <property type="entry name" value="WD40"/>
    <property type="match status" value="4"/>
</dbReference>
<dbReference type="SMART" id="SM01167">
    <property type="entry name" value="DUF1900"/>
    <property type="match status" value="1"/>
</dbReference>
<proteinExistence type="inferred from homology"/>
<evidence type="ECO:0000256" key="3">
    <source>
        <dbReference type="ARBA" id="ARBA00022574"/>
    </source>
</evidence>
<evidence type="ECO:0000256" key="4">
    <source>
        <dbReference type="ARBA" id="ARBA00022737"/>
    </source>
</evidence>
<dbReference type="Proteomes" id="UP000187429">
    <property type="component" value="Unassembled WGS sequence"/>
</dbReference>
<dbReference type="GO" id="GO:0051015">
    <property type="term" value="F:actin filament binding"/>
    <property type="evidence" value="ECO:0007669"/>
    <property type="project" value="TreeGrafter"/>
</dbReference>
<dbReference type="AlphaFoldDB" id="A0A1R1XXP0"/>
<dbReference type="GO" id="GO:0007015">
    <property type="term" value="P:actin filament organization"/>
    <property type="evidence" value="ECO:0007669"/>
    <property type="project" value="TreeGrafter"/>
</dbReference>
<dbReference type="InterPro" id="IPR001680">
    <property type="entry name" value="WD40_rpt"/>
</dbReference>
<evidence type="ECO:0000256" key="8">
    <source>
        <dbReference type="PROSITE-ProRule" id="PRU00221"/>
    </source>
</evidence>
<dbReference type="SMART" id="SM01166">
    <property type="entry name" value="DUF1899"/>
    <property type="match status" value="1"/>
</dbReference>
<evidence type="ECO:0000259" key="11">
    <source>
        <dbReference type="SMART" id="SM01166"/>
    </source>
</evidence>
<dbReference type="PROSITE" id="PS50294">
    <property type="entry name" value="WD_REPEATS_REGION"/>
    <property type="match status" value="2"/>
</dbReference>
<feature type="compositionally biased region" description="Low complexity" evidence="10">
    <location>
        <begin position="422"/>
        <end position="454"/>
    </location>
</feature>
<comment type="caution">
    <text evidence="12">The sequence shown here is derived from an EMBL/GenBank/DDBJ whole genome shotgun (WGS) entry which is preliminary data.</text>
</comment>
<feature type="repeat" description="WD" evidence="8">
    <location>
        <begin position="76"/>
        <end position="118"/>
    </location>
</feature>
<evidence type="ECO:0000256" key="10">
    <source>
        <dbReference type="SAM" id="MobiDB-lite"/>
    </source>
</evidence>
<name>A0A1R1XXP0_9FUNG</name>
<keyword evidence="2" id="KW-0597">Phosphoprotein</keyword>
<dbReference type="PROSITE" id="PS00678">
    <property type="entry name" value="WD_REPEATS_1"/>
    <property type="match status" value="1"/>
</dbReference>
<gene>
    <name evidence="12" type="ORF">AYI69_g6619</name>
</gene>
<evidence type="ECO:0000256" key="7">
    <source>
        <dbReference type="ARBA" id="ARBA00062568"/>
    </source>
</evidence>
<feature type="region of interest" description="Disordered" evidence="10">
    <location>
        <begin position="486"/>
        <end position="525"/>
    </location>
</feature>
<keyword evidence="4 9" id="KW-0677">Repeat</keyword>
<evidence type="ECO:0000256" key="2">
    <source>
        <dbReference type="ARBA" id="ARBA00022553"/>
    </source>
</evidence>
<comment type="subunit">
    <text evidence="7">Binds to F-actin.</text>
</comment>
<dbReference type="PANTHER" id="PTHR10856:SF0">
    <property type="entry name" value="CORONIN"/>
    <property type="match status" value="1"/>
</dbReference>
<dbReference type="PANTHER" id="PTHR10856">
    <property type="entry name" value="CORONIN"/>
    <property type="match status" value="1"/>
</dbReference>
<feature type="compositionally biased region" description="Polar residues" evidence="10">
    <location>
        <begin position="502"/>
        <end position="512"/>
    </location>
</feature>
<feature type="domain" description="DUF1899" evidence="11">
    <location>
        <begin position="3"/>
        <end position="67"/>
    </location>
</feature>
<feature type="compositionally biased region" description="Polar residues" evidence="10">
    <location>
        <begin position="455"/>
        <end position="466"/>
    </location>
</feature>
<dbReference type="Pfam" id="PF08953">
    <property type="entry name" value="DUF1899"/>
    <property type="match status" value="1"/>
</dbReference>
<protein>
    <recommendedName>
        <fullName evidence="9">Coronin</fullName>
    </recommendedName>
</protein>
<accession>A0A1R1XXP0</accession>
<dbReference type="Pfam" id="PF00400">
    <property type="entry name" value="WD40"/>
    <property type="match status" value="3"/>
</dbReference>
<dbReference type="InterPro" id="IPR015943">
    <property type="entry name" value="WD40/YVTN_repeat-like_dom_sf"/>
</dbReference>
<organism evidence="12 13">
    <name type="scientific">Smittium culicis</name>
    <dbReference type="NCBI Taxonomy" id="133412"/>
    <lineage>
        <taxon>Eukaryota</taxon>
        <taxon>Fungi</taxon>
        <taxon>Fungi incertae sedis</taxon>
        <taxon>Zoopagomycota</taxon>
        <taxon>Kickxellomycotina</taxon>
        <taxon>Harpellomycetes</taxon>
        <taxon>Harpellales</taxon>
        <taxon>Legeriomycetaceae</taxon>
        <taxon>Smittium</taxon>
    </lineage>
</organism>
<evidence type="ECO:0000313" key="12">
    <source>
        <dbReference type="EMBL" id="OMJ19440.1"/>
    </source>
</evidence>
<evidence type="ECO:0000256" key="9">
    <source>
        <dbReference type="RuleBase" id="RU280818"/>
    </source>
</evidence>
<dbReference type="EMBL" id="LSSM01003008">
    <property type="protein sequence ID" value="OMJ19440.1"/>
    <property type="molecule type" value="Genomic_DNA"/>
</dbReference>
<feature type="region of interest" description="Disordered" evidence="10">
    <location>
        <begin position="422"/>
        <end position="466"/>
    </location>
</feature>
<evidence type="ECO:0000256" key="1">
    <source>
        <dbReference type="ARBA" id="ARBA00009482"/>
    </source>
</evidence>
<reference evidence="13" key="1">
    <citation type="submission" date="2017-01" db="EMBL/GenBank/DDBJ databases">
        <authorList>
            <person name="Wang Y."/>
            <person name="White M."/>
            <person name="Kvist S."/>
            <person name="Moncalvo J.-M."/>
        </authorList>
    </citation>
    <scope>NUCLEOTIDE SEQUENCE [LARGE SCALE GENOMIC DNA]</scope>
    <source>
        <strain evidence="13">ID-206-W2</strain>
    </source>
</reference>
<feature type="compositionally biased region" description="Acidic residues" evidence="10">
    <location>
        <begin position="486"/>
        <end position="496"/>
    </location>
</feature>
<dbReference type="GO" id="GO:0030479">
    <property type="term" value="C:actin cortical patch"/>
    <property type="evidence" value="ECO:0007669"/>
    <property type="project" value="UniProtKB-ARBA"/>
</dbReference>
<evidence type="ECO:0000256" key="6">
    <source>
        <dbReference type="ARBA" id="ARBA00023203"/>
    </source>
</evidence>
<evidence type="ECO:0000313" key="13">
    <source>
        <dbReference type="Proteomes" id="UP000187429"/>
    </source>
</evidence>
<keyword evidence="13" id="KW-1185">Reference proteome</keyword>
<dbReference type="FunFam" id="2.130.10.10:FF:000197">
    <property type="entry name" value="Coronin"/>
    <property type="match status" value="1"/>
</dbReference>
<dbReference type="PROSITE" id="PS50082">
    <property type="entry name" value="WD_REPEATS_2"/>
    <property type="match status" value="2"/>
</dbReference>
<dbReference type="Gene3D" id="2.130.10.10">
    <property type="entry name" value="YVTN repeat-like/Quinoprotein amine dehydrogenase"/>
    <property type="match status" value="1"/>
</dbReference>
<dbReference type="InterPro" id="IPR015048">
    <property type="entry name" value="DUF1899"/>
</dbReference>
<keyword evidence="6" id="KW-0009">Actin-binding</keyword>
<keyword evidence="5" id="KW-0175">Coiled coil</keyword>
<dbReference type="InterPro" id="IPR036322">
    <property type="entry name" value="WD40_repeat_dom_sf"/>
</dbReference>
<dbReference type="InterPro" id="IPR019775">
    <property type="entry name" value="WD40_repeat_CS"/>
</dbReference>
<feature type="non-terminal residue" evidence="12">
    <location>
        <position position="631"/>
    </location>
</feature>
<dbReference type="OrthoDB" id="1850764at2759"/>
<dbReference type="SUPFAM" id="SSF50978">
    <property type="entry name" value="WD40 repeat-like"/>
    <property type="match status" value="1"/>
</dbReference>
<keyword evidence="3 8" id="KW-0853">WD repeat</keyword>